<proteinExistence type="predicted"/>
<name>U4L960_PYROM</name>
<dbReference type="EMBL" id="HF936188">
    <property type="protein sequence ID" value="CCX15510.1"/>
    <property type="molecule type" value="Genomic_DNA"/>
</dbReference>
<keyword evidence="3" id="KW-1185">Reference proteome</keyword>
<evidence type="ECO:0000313" key="2">
    <source>
        <dbReference type="EMBL" id="CCX15510.1"/>
    </source>
</evidence>
<feature type="compositionally biased region" description="Basic residues" evidence="1">
    <location>
        <begin position="80"/>
        <end position="94"/>
    </location>
</feature>
<feature type="region of interest" description="Disordered" evidence="1">
    <location>
        <begin position="1"/>
        <end position="21"/>
    </location>
</feature>
<gene>
    <name evidence="2" type="ORF">PCON_01838</name>
</gene>
<accession>U4L960</accession>
<reference evidence="2 3" key="1">
    <citation type="journal article" date="2013" name="PLoS Genet.">
        <title>The genome and development-dependent transcriptomes of Pyronema confluens: a window into fungal evolution.</title>
        <authorList>
            <person name="Traeger S."/>
            <person name="Altegoer F."/>
            <person name="Freitag M."/>
            <person name="Gabaldon T."/>
            <person name="Kempken F."/>
            <person name="Kumar A."/>
            <person name="Marcet-Houben M."/>
            <person name="Poggeler S."/>
            <person name="Stajich J.E."/>
            <person name="Nowrousian M."/>
        </authorList>
    </citation>
    <scope>NUCLEOTIDE SEQUENCE [LARGE SCALE GENOMIC DNA]</scope>
    <source>
        <strain evidence="3">CBS 100304</strain>
        <tissue evidence="2">Vegetative mycelium</tissue>
    </source>
</reference>
<dbReference type="AlphaFoldDB" id="U4L960"/>
<evidence type="ECO:0000256" key="1">
    <source>
        <dbReference type="SAM" id="MobiDB-lite"/>
    </source>
</evidence>
<dbReference type="Proteomes" id="UP000018144">
    <property type="component" value="Unassembled WGS sequence"/>
</dbReference>
<protein>
    <submittedName>
        <fullName evidence="2">Uncharacterized protein</fullName>
    </submittedName>
</protein>
<organism evidence="2 3">
    <name type="scientific">Pyronema omphalodes (strain CBS 100304)</name>
    <name type="common">Pyronema confluens</name>
    <dbReference type="NCBI Taxonomy" id="1076935"/>
    <lineage>
        <taxon>Eukaryota</taxon>
        <taxon>Fungi</taxon>
        <taxon>Dikarya</taxon>
        <taxon>Ascomycota</taxon>
        <taxon>Pezizomycotina</taxon>
        <taxon>Pezizomycetes</taxon>
        <taxon>Pezizales</taxon>
        <taxon>Pyronemataceae</taxon>
        <taxon>Pyronema</taxon>
    </lineage>
</organism>
<evidence type="ECO:0000313" key="3">
    <source>
        <dbReference type="Proteomes" id="UP000018144"/>
    </source>
</evidence>
<feature type="region of interest" description="Disordered" evidence="1">
    <location>
        <begin position="73"/>
        <end position="94"/>
    </location>
</feature>
<sequence length="94" mass="10795">MDFEVGHTAVSDGEAFHTHSSQHLLNLEAWLEDQNQTETEDEEENTAELNEAAGLWGETEMRDAEDFIERVLQEATKKERPARRKGRGRVGRKQ</sequence>